<sequence length="527" mass="60761">MASRNPPWRNDGDRPPQRPSPASTIPAKRLANSRTDSNPAKRSANAQEDAWVADEDRFVLQQAKKKAALRVKGGRAKPIDWLAVTLRFIDQTKNLLDDEVEDHELEIVDPDGVLEGLSEEELSDLEKEIDNYLTLETNQSNREYWNSLKAICKDRRRKSRAEARGTSSVSADIDRLLGPKSYEELETLERQVRKKLDSDEPIDYDYWEQLLRNLRVWKAKAKLRRVSQEIISERLQVLRRQQEESALSVHSKVQEMLSAARDPEQGALAALSYNSALDPEPALKLRSEDKSLEQVDARKWAEAIANERRKILKLGYVPIQNKGQEVSITTGRPKAAQPGSTSASRFAPVEKEDYSKATMALYEREVARGVEDGEEIFTGEEEITSAKPQWASKYKPRKPRYFNRVQMGYEWNKYNQTHYDHDNPPPKVVQGYKFNIFYPDLIDKAKAPTYKIERENGRKRGQSFAPAGEDDTCLIRFIAGPPYEDIAFRIVDKEWDYSAKRERGFKSSFDKGILQLHFQFKKIYYRK</sequence>
<dbReference type="InterPro" id="IPR019134">
    <property type="entry name" value="Cactin_C"/>
</dbReference>
<dbReference type="GO" id="GO:0045292">
    <property type="term" value="P:mRNA cis splicing, via spliceosome"/>
    <property type="evidence" value="ECO:0007669"/>
    <property type="project" value="TreeGrafter"/>
</dbReference>
<dbReference type="Pfam" id="PF10312">
    <property type="entry name" value="Cactin_mid"/>
    <property type="match status" value="1"/>
</dbReference>
<dbReference type="OrthoDB" id="265955at2759"/>
<dbReference type="GO" id="GO:0005681">
    <property type="term" value="C:spliceosomal complex"/>
    <property type="evidence" value="ECO:0007669"/>
    <property type="project" value="TreeGrafter"/>
</dbReference>
<feature type="compositionally biased region" description="Polar residues" evidence="3">
    <location>
        <begin position="32"/>
        <end position="46"/>
    </location>
</feature>
<dbReference type="EMBL" id="MU005646">
    <property type="protein sequence ID" value="KAF2675867.1"/>
    <property type="molecule type" value="Genomic_DNA"/>
</dbReference>
<evidence type="ECO:0000256" key="3">
    <source>
        <dbReference type="SAM" id="MobiDB-lite"/>
    </source>
</evidence>
<accession>A0A6G1ICA2</accession>
<name>A0A6G1ICA2_9PLEO</name>
<evidence type="ECO:0000313" key="7">
    <source>
        <dbReference type="Proteomes" id="UP000799291"/>
    </source>
</evidence>
<reference evidence="6" key="1">
    <citation type="journal article" date="2020" name="Stud. Mycol.">
        <title>101 Dothideomycetes genomes: a test case for predicting lifestyles and emergence of pathogens.</title>
        <authorList>
            <person name="Haridas S."/>
            <person name="Albert R."/>
            <person name="Binder M."/>
            <person name="Bloem J."/>
            <person name="Labutti K."/>
            <person name="Salamov A."/>
            <person name="Andreopoulos B."/>
            <person name="Baker S."/>
            <person name="Barry K."/>
            <person name="Bills G."/>
            <person name="Bluhm B."/>
            <person name="Cannon C."/>
            <person name="Castanera R."/>
            <person name="Culley D."/>
            <person name="Daum C."/>
            <person name="Ezra D."/>
            <person name="Gonzalez J."/>
            <person name="Henrissat B."/>
            <person name="Kuo A."/>
            <person name="Liang C."/>
            <person name="Lipzen A."/>
            <person name="Lutzoni F."/>
            <person name="Magnuson J."/>
            <person name="Mondo S."/>
            <person name="Nolan M."/>
            <person name="Ohm R."/>
            <person name="Pangilinan J."/>
            <person name="Park H.-J."/>
            <person name="Ramirez L."/>
            <person name="Alfaro M."/>
            <person name="Sun H."/>
            <person name="Tritt A."/>
            <person name="Yoshinaga Y."/>
            <person name="Zwiers L.-H."/>
            <person name="Turgeon B."/>
            <person name="Goodwin S."/>
            <person name="Spatafora J."/>
            <person name="Crous P."/>
            <person name="Grigoriev I."/>
        </authorList>
    </citation>
    <scope>NUCLEOTIDE SEQUENCE</scope>
    <source>
        <strain evidence="6">CBS 122367</strain>
    </source>
</reference>
<evidence type="ECO:0000256" key="1">
    <source>
        <dbReference type="ARBA" id="ARBA00006895"/>
    </source>
</evidence>
<dbReference type="SMART" id="SM01050">
    <property type="entry name" value="CactinC_cactus"/>
    <property type="match status" value="1"/>
</dbReference>
<feature type="domain" description="Splicing factor cactin central" evidence="5">
    <location>
        <begin position="42"/>
        <end position="226"/>
    </location>
</feature>
<dbReference type="GO" id="GO:0005737">
    <property type="term" value="C:cytoplasm"/>
    <property type="evidence" value="ECO:0007669"/>
    <property type="project" value="TreeGrafter"/>
</dbReference>
<gene>
    <name evidence="6" type="ORF">K458DRAFT_447809</name>
</gene>
<evidence type="ECO:0000259" key="4">
    <source>
        <dbReference type="Pfam" id="PF09732"/>
    </source>
</evidence>
<evidence type="ECO:0000259" key="5">
    <source>
        <dbReference type="Pfam" id="PF10312"/>
    </source>
</evidence>
<feature type="region of interest" description="Disordered" evidence="3">
    <location>
        <begin position="1"/>
        <end position="49"/>
    </location>
</feature>
<evidence type="ECO:0000313" key="6">
    <source>
        <dbReference type="EMBL" id="KAF2675867.1"/>
    </source>
</evidence>
<dbReference type="AlphaFoldDB" id="A0A6G1ICA2"/>
<proteinExistence type="inferred from homology"/>
<organism evidence="6 7">
    <name type="scientific">Lentithecium fluviatile CBS 122367</name>
    <dbReference type="NCBI Taxonomy" id="1168545"/>
    <lineage>
        <taxon>Eukaryota</taxon>
        <taxon>Fungi</taxon>
        <taxon>Dikarya</taxon>
        <taxon>Ascomycota</taxon>
        <taxon>Pezizomycotina</taxon>
        <taxon>Dothideomycetes</taxon>
        <taxon>Pleosporomycetidae</taxon>
        <taxon>Pleosporales</taxon>
        <taxon>Massarineae</taxon>
        <taxon>Lentitheciaceae</taxon>
        <taxon>Lentithecium</taxon>
    </lineage>
</organism>
<protein>
    <recommendedName>
        <fullName evidence="2">Splicing factor Cactin</fullName>
    </recommendedName>
</protein>
<dbReference type="PANTHER" id="PTHR21737:SF4">
    <property type="entry name" value="SPLICING FACTOR CACTIN"/>
    <property type="match status" value="1"/>
</dbReference>
<feature type="region of interest" description="Disordered" evidence="3">
    <location>
        <begin position="329"/>
        <end position="348"/>
    </location>
</feature>
<dbReference type="Pfam" id="PF09732">
    <property type="entry name" value="CactinC_cactus"/>
    <property type="match status" value="1"/>
</dbReference>
<dbReference type="PANTHER" id="PTHR21737">
    <property type="entry name" value="POLYGLUTAMINE BINDING PROTEIN 1/MARVEL MEMBRANE-ASSOCIATING DOMAIN CONTAINING 3"/>
    <property type="match status" value="1"/>
</dbReference>
<keyword evidence="7" id="KW-1185">Reference proteome</keyword>
<dbReference type="InterPro" id="IPR018816">
    <property type="entry name" value="Cactin_central"/>
</dbReference>
<dbReference type="Proteomes" id="UP000799291">
    <property type="component" value="Unassembled WGS sequence"/>
</dbReference>
<feature type="domain" description="Splicing factor Cactin C-terminal" evidence="4">
    <location>
        <begin position="390"/>
        <end position="527"/>
    </location>
</feature>
<evidence type="ECO:0000256" key="2">
    <source>
        <dbReference type="ARBA" id="ARBA00034534"/>
    </source>
</evidence>
<comment type="similarity">
    <text evidence="1">Belongs to the CACTIN family.</text>
</comment>